<name>A0A6P8ZMF0_THRPL</name>
<sequence length="481" mass="53636">MPCPGKSCGGGPGYKTPLDAMKNGPREKILYVPCIQPEGDKATKPDYLATVDVDPESPTFCQVIHRLPMPYSGDELHHSGWNVCSSCHGDPDLKRDHLVLPGFISNRVYFVDVSNPSAPKHDMIVEPEEMLKLGVSTPHTAHCLSTGQVMISTLGDGKGNGKGEFVLIDAKTAKVTGLWTKGPQAKFGYDFWYQPYFDVMIASEWGAPRGFVNGYETEYVFNKETYGQSLNVYSWSEQRLLQTIDLGEEGIAPLELRFLHNPRKPIAFVGCAVFANIFRVTRKEDGTWFAEKAIDVPEKKVEGWVLPEIQGSVTDILISLDDRFLYFSNFLHGDVRQYDISDPFNPRLTGQVFLGGSVCKGGPVKVVEDKELKEQPERPVVKGRTLHGSPQMLQLSLDGKRLYVSSALFSPWDRQFYPDHVKHGSFIVQLDVDVENGGMKVNHDFLVDFGKEPEGPVLAHEMRYPGGDCTSDIWLDSGDKE</sequence>
<evidence type="ECO:0000256" key="2">
    <source>
        <dbReference type="ARBA" id="ARBA00023266"/>
    </source>
</evidence>
<organism evidence="4">
    <name type="scientific">Thrips palmi</name>
    <name type="common">Melon thrips</name>
    <dbReference type="NCBI Taxonomy" id="161013"/>
    <lineage>
        <taxon>Eukaryota</taxon>
        <taxon>Metazoa</taxon>
        <taxon>Ecdysozoa</taxon>
        <taxon>Arthropoda</taxon>
        <taxon>Hexapoda</taxon>
        <taxon>Insecta</taxon>
        <taxon>Pterygota</taxon>
        <taxon>Neoptera</taxon>
        <taxon>Paraneoptera</taxon>
        <taxon>Thysanoptera</taxon>
        <taxon>Terebrantia</taxon>
        <taxon>Thripoidea</taxon>
        <taxon>Thripidae</taxon>
        <taxon>Thrips</taxon>
    </lineage>
</organism>
<dbReference type="GO" id="GO:0008430">
    <property type="term" value="F:selenium binding"/>
    <property type="evidence" value="ECO:0007669"/>
    <property type="project" value="InterPro"/>
</dbReference>
<keyword evidence="2" id="KW-0711">Selenium</keyword>
<proteinExistence type="inferred from homology"/>
<accession>A0A6P8ZMF0</accession>
<dbReference type="InterPro" id="IPR008826">
    <property type="entry name" value="Se-bd"/>
</dbReference>
<dbReference type="SUPFAM" id="SSF75011">
    <property type="entry name" value="3-carboxy-cis,cis-mucoante lactonizing enzyme"/>
    <property type="match status" value="1"/>
</dbReference>
<dbReference type="Pfam" id="PF05694">
    <property type="entry name" value="SBP56"/>
    <property type="match status" value="1"/>
</dbReference>
<dbReference type="PANTHER" id="PTHR23300:SF0">
    <property type="entry name" value="METHANETHIOL OXIDASE"/>
    <property type="match status" value="1"/>
</dbReference>
<comment type="similarity">
    <text evidence="1">Belongs to the selenium-binding protein family.</text>
</comment>
<dbReference type="FunCoup" id="A0A6P8ZMF0">
    <property type="interactions" value="558"/>
</dbReference>
<evidence type="ECO:0000313" key="4">
    <source>
        <dbReference type="RefSeq" id="XP_034240489.1"/>
    </source>
</evidence>
<reference evidence="4" key="1">
    <citation type="submission" date="2025-08" db="UniProtKB">
        <authorList>
            <consortium name="RefSeq"/>
        </authorList>
    </citation>
    <scope>IDENTIFICATION</scope>
    <source>
        <tissue evidence="4">Total insect</tissue>
    </source>
</reference>
<dbReference type="OrthoDB" id="10252446at2759"/>
<dbReference type="Proteomes" id="UP000515158">
    <property type="component" value="Unplaced"/>
</dbReference>
<dbReference type="RefSeq" id="XP_034240489.1">
    <property type="nucleotide sequence ID" value="XM_034384598.1"/>
</dbReference>
<dbReference type="AlphaFoldDB" id="A0A6P8ZMF0"/>
<evidence type="ECO:0000256" key="1">
    <source>
        <dbReference type="ARBA" id="ARBA00005606"/>
    </source>
</evidence>
<keyword evidence="3" id="KW-1185">Reference proteome</keyword>
<protein>
    <submittedName>
        <fullName evidence="4">Methanethiol oxidase</fullName>
    </submittedName>
</protein>
<dbReference type="InParanoid" id="A0A6P8ZMF0"/>
<dbReference type="GeneID" id="117644890"/>
<gene>
    <name evidence="4" type="primary">LOC117644890</name>
</gene>
<dbReference type="PANTHER" id="PTHR23300">
    <property type="entry name" value="METHANETHIOL OXIDASE"/>
    <property type="match status" value="1"/>
</dbReference>
<evidence type="ECO:0000313" key="3">
    <source>
        <dbReference type="Proteomes" id="UP000515158"/>
    </source>
</evidence>
<dbReference type="KEGG" id="tpal:117644890"/>